<dbReference type="Proteomes" id="UP000829196">
    <property type="component" value="Unassembled WGS sequence"/>
</dbReference>
<feature type="transmembrane region" description="Helical" evidence="1">
    <location>
        <begin position="12"/>
        <end position="31"/>
    </location>
</feature>
<sequence>MLIRLVLVWRFIFRCMDAFLGVLMCLVYVLPFCNSDKAQLPNYLTLVGLIWPCYGGLLLGLNDGGRRSCRVKFVGNKPREEALIPNRTCEEHSKFRTVSEDQSERATSFFCLVPVLSTARYRAVRCPHKIIFHDGEEGGCQAMASRFFDSMNSREFVDFVNGGHVSSFSLLQRPKIEEQNGGSEGIVLES</sequence>
<dbReference type="AlphaFoldDB" id="A0A8T3BE79"/>
<accession>A0A8T3BE79</accession>
<protein>
    <recommendedName>
        <fullName evidence="4">Transmembrane protein</fullName>
    </recommendedName>
</protein>
<keyword evidence="1" id="KW-1133">Transmembrane helix</keyword>
<name>A0A8T3BE79_DENNO</name>
<evidence type="ECO:0000256" key="1">
    <source>
        <dbReference type="SAM" id="Phobius"/>
    </source>
</evidence>
<proteinExistence type="predicted"/>
<keyword evidence="1" id="KW-0812">Transmembrane</keyword>
<keyword evidence="1" id="KW-0472">Membrane</keyword>
<evidence type="ECO:0008006" key="4">
    <source>
        <dbReference type="Google" id="ProtNLM"/>
    </source>
</evidence>
<dbReference type="EMBL" id="JAGYWB010000009">
    <property type="protein sequence ID" value="KAI0510341.1"/>
    <property type="molecule type" value="Genomic_DNA"/>
</dbReference>
<reference evidence="2" key="1">
    <citation type="journal article" date="2022" name="Front. Genet.">
        <title>Chromosome-Scale Assembly of the Dendrobium nobile Genome Provides Insights Into the Molecular Mechanism of the Biosynthesis of the Medicinal Active Ingredient of Dendrobium.</title>
        <authorList>
            <person name="Xu Q."/>
            <person name="Niu S.-C."/>
            <person name="Li K.-L."/>
            <person name="Zheng P.-J."/>
            <person name="Zhang X.-J."/>
            <person name="Jia Y."/>
            <person name="Liu Y."/>
            <person name="Niu Y.-X."/>
            <person name="Yu L.-H."/>
            <person name="Chen D.-F."/>
            <person name="Zhang G.-Q."/>
        </authorList>
    </citation>
    <scope>NUCLEOTIDE SEQUENCE</scope>
    <source>
        <tissue evidence="2">Leaf</tissue>
    </source>
</reference>
<organism evidence="2 3">
    <name type="scientific">Dendrobium nobile</name>
    <name type="common">Orchid</name>
    <dbReference type="NCBI Taxonomy" id="94219"/>
    <lineage>
        <taxon>Eukaryota</taxon>
        <taxon>Viridiplantae</taxon>
        <taxon>Streptophyta</taxon>
        <taxon>Embryophyta</taxon>
        <taxon>Tracheophyta</taxon>
        <taxon>Spermatophyta</taxon>
        <taxon>Magnoliopsida</taxon>
        <taxon>Liliopsida</taxon>
        <taxon>Asparagales</taxon>
        <taxon>Orchidaceae</taxon>
        <taxon>Epidendroideae</taxon>
        <taxon>Malaxideae</taxon>
        <taxon>Dendrobiinae</taxon>
        <taxon>Dendrobium</taxon>
    </lineage>
</organism>
<keyword evidence="3" id="KW-1185">Reference proteome</keyword>
<evidence type="ECO:0000313" key="3">
    <source>
        <dbReference type="Proteomes" id="UP000829196"/>
    </source>
</evidence>
<feature type="transmembrane region" description="Helical" evidence="1">
    <location>
        <begin position="43"/>
        <end position="62"/>
    </location>
</feature>
<comment type="caution">
    <text evidence="2">The sequence shown here is derived from an EMBL/GenBank/DDBJ whole genome shotgun (WGS) entry which is preliminary data.</text>
</comment>
<gene>
    <name evidence="2" type="ORF">KFK09_010942</name>
</gene>
<evidence type="ECO:0000313" key="2">
    <source>
        <dbReference type="EMBL" id="KAI0510341.1"/>
    </source>
</evidence>